<dbReference type="AlphaFoldDB" id="A0A2C9CQ38"/>
<evidence type="ECO:0000313" key="4">
    <source>
        <dbReference type="Proteomes" id="UP000220034"/>
    </source>
</evidence>
<comment type="similarity">
    <text evidence="1">Belongs to the LDH2/MDH2 oxidoreductase family.</text>
</comment>
<dbReference type="PANTHER" id="PTHR11091:SF0">
    <property type="entry name" value="MALATE DEHYDROGENASE"/>
    <property type="match status" value="1"/>
</dbReference>
<dbReference type="Gene3D" id="3.30.1370.60">
    <property type="entry name" value="Hypothetical oxidoreductase yiak, domain 2"/>
    <property type="match status" value="1"/>
</dbReference>
<dbReference type="SUPFAM" id="SSF89733">
    <property type="entry name" value="L-sulfolactate dehydrogenase-like"/>
    <property type="match status" value="1"/>
</dbReference>
<gene>
    <name evidence="3" type="ORF">SAMN06273572_1022</name>
</gene>
<keyword evidence="2" id="KW-0560">Oxidoreductase</keyword>
<dbReference type="Gene3D" id="1.10.1530.10">
    <property type="match status" value="1"/>
</dbReference>
<name>A0A2C9CQ38_9RHOB</name>
<dbReference type="Proteomes" id="UP000220034">
    <property type="component" value="Unassembled WGS sequence"/>
</dbReference>
<protein>
    <submittedName>
        <fullName evidence="3">Malate/lactate/ureidoglycolate dehydrogenase, LDH2 family</fullName>
    </submittedName>
</protein>
<dbReference type="EMBL" id="OCTN01000002">
    <property type="protein sequence ID" value="SOH93327.1"/>
    <property type="molecule type" value="Genomic_DNA"/>
</dbReference>
<sequence>MEDIYADQERLRGFCQAILGATGADAPSAVAAARAMLHASSLGVDSHGVRLLPHYDKVFRGGRLNKAPNMKFARTRAGSGLLDADNAHGALAAYAAADHACNLAREAGIGAVGISRTSHCGPAGAYALAIAEAGMIGIVMCHSDSFVRLHNGAERFHGTNPIAVAVPTQGSNPWLLDMATSAVPYNRVQLYKSLGRELPADAASDHNGLDTNDANAVEMLAPLGGKFGFKGAGLAGMVEIFSGLLTGMKLSPEILPMGGPDITTPRDMGAFVICIDPDGLVGRSLLLAGMDRYLTALRESTSREGTTVMAPGDREWAEATRRSKIGVPLDPETVAEFRRLSQGAKIAAPF</sequence>
<evidence type="ECO:0000313" key="3">
    <source>
        <dbReference type="EMBL" id="SOH93327.1"/>
    </source>
</evidence>
<dbReference type="RefSeq" id="WP_097928920.1">
    <property type="nucleotide sequence ID" value="NZ_OCTN01000002.1"/>
</dbReference>
<dbReference type="InterPro" id="IPR043143">
    <property type="entry name" value="Mal/L-sulf/L-lact_DH-like_NADP"/>
</dbReference>
<reference evidence="4" key="1">
    <citation type="submission" date="2017-09" db="EMBL/GenBank/DDBJ databases">
        <authorList>
            <person name="Varghese N."/>
            <person name="Submissions S."/>
        </authorList>
    </citation>
    <scope>NUCLEOTIDE SEQUENCE [LARGE SCALE GENOMIC DNA]</scope>
    <source>
        <strain evidence="4">C7</strain>
    </source>
</reference>
<evidence type="ECO:0000256" key="1">
    <source>
        <dbReference type="ARBA" id="ARBA00006056"/>
    </source>
</evidence>
<keyword evidence="4" id="KW-1185">Reference proteome</keyword>
<organism evidence="3 4">
    <name type="scientific">Pontivivens marinum</name>
    <dbReference type="NCBI Taxonomy" id="1690039"/>
    <lineage>
        <taxon>Bacteria</taxon>
        <taxon>Pseudomonadati</taxon>
        <taxon>Pseudomonadota</taxon>
        <taxon>Alphaproteobacteria</taxon>
        <taxon>Rhodobacterales</taxon>
        <taxon>Paracoccaceae</taxon>
        <taxon>Pontivivens</taxon>
    </lineage>
</organism>
<proteinExistence type="inferred from homology"/>
<dbReference type="InterPro" id="IPR036111">
    <property type="entry name" value="Mal/L-sulfo/L-lacto_DH-like_sf"/>
</dbReference>
<dbReference type="Pfam" id="PF02615">
    <property type="entry name" value="Ldh_2"/>
    <property type="match status" value="1"/>
</dbReference>
<accession>A0A2C9CQ38</accession>
<evidence type="ECO:0000256" key="2">
    <source>
        <dbReference type="ARBA" id="ARBA00023002"/>
    </source>
</evidence>
<dbReference type="InterPro" id="IPR043144">
    <property type="entry name" value="Mal/L-sulf/L-lact_DH-like_ah"/>
</dbReference>
<dbReference type="InterPro" id="IPR003767">
    <property type="entry name" value="Malate/L-lactate_DH-like"/>
</dbReference>
<dbReference type="OrthoDB" id="9811519at2"/>
<dbReference type="PANTHER" id="PTHR11091">
    <property type="entry name" value="OXIDOREDUCTASE-RELATED"/>
    <property type="match status" value="1"/>
</dbReference>
<dbReference type="GO" id="GO:0016491">
    <property type="term" value="F:oxidoreductase activity"/>
    <property type="evidence" value="ECO:0007669"/>
    <property type="project" value="UniProtKB-KW"/>
</dbReference>